<dbReference type="AlphaFoldDB" id="A0A9X1A9I8"/>
<evidence type="ECO:0000313" key="1">
    <source>
        <dbReference type="EMBL" id="MBT1155729.1"/>
    </source>
</evidence>
<name>A0A9X1A9I8_9HYPH</name>
<evidence type="ECO:0000313" key="2">
    <source>
        <dbReference type="Proteomes" id="UP001138921"/>
    </source>
</evidence>
<organism evidence="1 2">
    <name type="scientific">Aminobacter anthyllidis</name>
    <dbReference type="NCBI Taxonomy" id="1035067"/>
    <lineage>
        <taxon>Bacteria</taxon>
        <taxon>Pseudomonadati</taxon>
        <taxon>Pseudomonadota</taxon>
        <taxon>Alphaproteobacteria</taxon>
        <taxon>Hyphomicrobiales</taxon>
        <taxon>Phyllobacteriaceae</taxon>
        <taxon>Aminobacter</taxon>
    </lineage>
</organism>
<dbReference type="RefSeq" id="WP_214388027.1">
    <property type="nucleotide sequence ID" value="NZ_JAFLWW010000002.1"/>
</dbReference>
<protein>
    <submittedName>
        <fullName evidence="1">Uncharacterized protein</fullName>
    </submittedName>
</protein>
<keyword evidence="2" id="KW-1185">Reference proteome</keyword>
<accession>A0A9X1A9I8</accession>
<proteinExistence type="predicted"/>
<dbReference type="EMBL" id="JAFLWW010000002">
    <property type="protein sequence ID" value="MBT1155729.1"/>
    <property type="molecule type" value="Genomic_DNA"/>
</dbReference>
<comment type="caution">
    <text evidence="1">The sequence shown here is derived from an EMBL/GenBank/DDBJ whole genome shotgun (WGS) entry which is preliminary data.</text>
</comment>
<gene>
    <name evidence="1" type="ORF">J1C56_09005</name>
</gene>
<sequence length="94" mass="10182">MKRIIHPLGNGVAVIIPFEQSGIPVEEIARKDVPAGVPYRIVTTADIPEDRTQRDLWTADFSQPDGHGIGAAAWRAEQEAILAAAHAEEIEEGT</sequence>
<reference evidence="1" key="1">
    <citation type="journal article" date="2021" name="Microorganisms">
        <title>Phylogenomic Reconstruction and Metabolic Potential of the Genus Aminobacter.</title>
        <authorList>
            <person name="Artuso I."/>
            <person name="Turrini P."/>
            <person name="Pirolo M."/>
            <person name="Lugli G.A."/>
            <person name="Ventura M."/>
            <person name="Visca P."/>
        </authorList>
    </citation>
    <scope>NUCLEOTIDE SEQUENCE</scope>
    <source>
        <strain evidence="1">LMG 26462</strain>
    </source>
</reference>
<reference evidence="1" key="2">
    <citation type="submission" date="2021-03" db="EMBL/GenBank/DDBJ databases">
        <authorList>
            <person name="Artuso I."/>
            <person name="Turrini P."/>
            <person name="Pirolo M."/>
            <person name="Lugli G.A."/>
            <person name="Ventura M."/>
            <person name="Visca P."/>
        </authorList>
    </citation>
    <scope>NUCLEOTIDE SEQUENCE</scope>
    <source>
        <strain evidence="1">LMG 26462</strain>
    </source>
</reference>
<dbReference type="Proteomes" id="UP001138921">
    <property type="component" value="Unassembled WGS sequence"/>
</dbReference>